<dbReference type="AlphaFoldDB" id="K0JXT2"/>
<evidence type="ECO:0000313" key="2">
    <source>
        <dbReference type="EMBL" id="CCH29529.1"/>
    </source>
</evidence>
<dbReference type="HOGENOM" id="CLU_1968951_0_0_11"/>
<sequence>MSPVIRQHQDIPPQQAVKVKTVLEAENITVHVVGFRGRAKATLREATTGKPIVGENVEFYLNGTDAHLGDKLTDGQGVAAYESGGHILKLQEAVQAWQEGYTARYRGSDKYEPAPDSTGNVNLIPTV</sequence>
<dbReference type="PATRIC" id="fig|1179773.3.peg.2199"/>
<protein>
    <recommendedName>
        <fullName evidence="4">Secreted protein</fullName>
    </recommendedName>
</protein>
<feature type="region of interest" description="Disordered" evidence="1">
    <location>
        <begin position="108"/>
        <end position="127"/>
    </location>
</feature>
<accession>K0JXT2</accession>
<name>K0JXT2_SACES</name>
<dbReference type="Proteomes" id="UP000006281">
    <property type="component" value="Chromosome"/>
</dbReference>
<reference evidence="2 3" key="1">
    <citation type="journal article" date="2012" name="BMC Genomics">
        <title>Complete genome sequence of Saccharothrix espanaensis DSM 44229T and comparison to the other completely sequenced Pseudonocardiaceae.</title>
        <authorList>
            <person name="Strobel T."/>
            <person name="Al-Dilaimi A."/>
            <person name="Blom J."/>
            <person name="Gessner A."/>
            <person name="Kalinowski J."/>
            <person name="Luzhetska M."/>
            <person name="Puhler A."/>
            <person name="Szczepanowski R."/>
            <person name="Bechthold A."/>
            <person name="Ruckert C."/>
        </authorList>
    </citation>
    <scope>NUCLEOTIDE SEQUENCE [LARGE SCALE GENOMIC DNA]</scope>
    <source>
        <strain evidence="3">ATCC 51144 / DSM 44229 / JCM 9112 / NBRC 15066 / NRRL 15764</strain>
    </source>
</reference>
<organism evidence="2 3">
    <name type="scientific">Saccharothrix espanaensis (strain ATCC 51144 / DSM 44229 / JCM 9112 / NBRC 15066 / NRRL 15764)</name>
    <dbReference type="NCBI Taxonomy" id="1179773"/>
    <lineage>
        <taxon>Bacteria</taxon>
        <taxon>Bacillati</taxon>
        <taxon>Actinomycetota</taxon>
        <taxon>Actinomycetes</taxon>
        <taxon>Pseudonocardiales</taxon>
        <taxon>Pseudonocardiaceae</taxon>
        <taxon>Saccharothrix</taxon>
    </lineage>
</organism>
<feature type="compositionally biased region" description="Polar residues" evidence="1">
    <location>
        <begin position="117"/>
        <end position="127"/>
    </location>
</feature>
<evidence type="ECO:0008006" key="4">
    <source>
        <dbReference type="Google" id="ProtNLM"/>
    </source>
</evidence>
<proteinExistence type="predicted"/>
<dbReference type="OrthoDB" id="9837799at2"/>
<dbReference type="KEGG" id="sesp:BN6_22080"/>
<evidence type="ECO:0000256" key="1">
    <source>
        <dbReference type="SAM" id="MobiDB-lite"/>
    </source>
</evidence>
<dbReference type="EMBL" id="HE804045">
    <property type="protein sequence ID" value="CCH29529.1"/>
    <property type="molecule type" value="Genomic_DNA"/>
</dbReference>
<keyword evidence="3" id="KW-1185">Reference proteome</keyword>
<dbReference type="RefSeq" id="WP_015099641.1">
    <property type="nucleotide sequence ID" value="NC_019673.1"/>
</dbReference>
<evidence type="ECO:0000313" key="3">
    <source>
        <dbReference type="Proteomes" id="UP000006281"/>
    </source>
</evidence>
<gene>
    <name evidence="2" type="ordered locus">BN6_22080</name>
</gene>